<dbReference type="PANTHER" id="PTHR10434:SF64">
    <property type="entry name" value="1-ACYL-SN-GLYCEROL-3-PHOSPHATE ACYLTRANSFERASE-RELATED"/>
    <property type="match status" value="1"/>
</dbReference>
<feature type="domain" description="Phospholipid/glycerol acyltransferase" evidence="8">
    <location>
        <begin position="74"/>
        <end position="188"/>
    </location>
</feature>
<keyword evidence="3 7" id="KW-0444">Lipid biosynthesis</keyword>
<sequence length="241" mass="27287">MLRTIAWYTHFATTLIATSTKIHNVRSLEAEGKLAERDEYVHKITSQWAMSQVKMSGANIKVYGEENLPKDRTVLFMSNHQGNFDIALLMSYIDKPKGYISKIEMKKIPILRTWMEFMNCVFMDRSSLRKSAEAIAEGIRILKSGYSMVIFPEGTRSKGDTLGEFKAGSFKLATKAKVPIVPITIKGSYKLMEQNGNKIKPGLVEMYIHPMVETENLSKEELDLLPLKVKDIIQSKLSSDS</sequence>
<dbReference type="InterPro" id="IPR002123">
    <property type="entry name" value="Plipid/glycerol_acylTrfase"/>
</dbReference>
<comment type="domain">
    <text evidence="7">The HXXXXD motif is essential for acyltransferase activity and may constitute the binding site for the phosphate moiety of the glycerol-3-phosphate.</text>
</comment>
<keyword evidence="7" id="KW-0594">Phospholipid biosynthesis</keyword>
<dbReference type="InterPro" id="IPR004552">
    <property type="entry name" value="AGP_acyltrans"/>
</dbReference>
<dbReference type="CDD" id="cd07989">
    <property type="entry name" value="LPLAT_AGPAT-like"/>
    <property type="match status" value="1"/>
</dbReference>
<dbReference type="NCBIfam" id="TIGR00530">
    <property type="entry name" value="AGP_acyltrn"/>
    <property type="match status" value="1"/>
</dbReference>
<dbReference type="EC" id="2.3.1.51" evidence="7"/>
<evidence type="ECO:0000256" key="7">
    <source>
        <dbReference type="RuleBase" id="RU361267"/>
    </source>
</evidence>
<dbReference type="SUPFAM" id="SSF69593">
    <property type="entry name" value="Glycerol-3-phosphate (1)-acyltransferase"/>
    <property type="match status" value="1"/>
</dbReference>
<keyword evidence="10" id="KW-1185">Reference proteome</keyword>
<dbReference type="EMBL" id="FQZO01000002">
    <property type="protein sequence ID" value="SHI92914.1"/>
    <property type="molecule type" value="Genomic_DNA"/>
</dbReference>
<name>A0A1M6F5A2_9CLOT</name>
<evidence type="ECO:0000256" key="6">
    <source>
        <dbReference type="ARBA" id="ARBA00023315"/>
    </source>
</evidence>
<keyword evidence="5 7" id="KW-0443">Lipid metabolism</keyword>
<keyword evidence="4 7" id="KW-0808">Transferase</keyword>
<proteinExistence type="inferred from homology"/>
<keyword evidence="6 7" id="KW-0012">Acyltransferase</keyword>
<accession>A0A1M6F5A2</accession>
<evidence type="ECO:0000256" key="5">
    <source>
        <dbReference type="ARBA" id="ARBA00023098"/>
    </source>
</evidence>
<evidence type="ECO:0000256" key="2">
    <source>
        <dbReference type="ARBA" id="ARBA00008655"/>
    </source>
</evidence>
<comment type="catalytic activity">
    <reaction evidence="7">
        <text>a 1-acyl-sn-glycero-3-phosphate + an acyl-CoA = a 1,2-diacyl-sn-glycero-3-phosphate + CoA</text>
        <dbReference type="Rhea" id="RHEA:19709"/>
        <dbReference type="ChEBI" id="CHEBI:57287"/>
        <dbReference type="ChEBI" id="CHEBI:57970"/>
        <dbReference type="ChEBI" id="CHEBI:58342"/>
        <dbReference type="ChEBI" id="CHEBI:58608"/>
        <dbReference type="EC" id="2.3.1.51"/>
    </reaction>
</comment>
<dbReference type="STRING" id="1121298.SAMN05444401_1813"/>
<gene>
    <name evidence="9" type="ORF">SAMN05444401_1813</name>
</gene>
<dbReference type="GO" id="GO:0006654">
    <property type="term" value="P:phosphatidic acid biosynthetic process"/>
    <property type="evidence" value="ECO:0007669"/>
    <property type="project" value="TreeGrafter"/>
</dbReference>
<comment type="pathway">
    <text evidence="1">Lipid metabolism.</text>
</comment>
<comment type="similarity">
    <text evidence="2 7">Belongs to the 1-acyl-sn-glycerol-3-phosphate acyltransferase family.</text>
</comment>
<keyword evidence="7" id="KW-1208">Phospholipid metabolism</keyword>
<evidence type="ECO:0000259" key="8">
    <source>
        <dbReference type="SMART" id="SM00563"/>
    </source>
</evidence>
<dbReference type="RefSeq" id="WP_073005681.1">
    <property type="nucleotide sequence ID" value="NZ_FQZO01000002.1"/>
</dbReference>
<evidence type="ECO:0000313" key="9">
    <source>
        <dbReference type="EMBL" id="SHI92914.1"/>
    </source>
</evidence>
<evidence type="ECO:0000256" key="4">
    <source>
        <dbReference type="ARBA" id="ARBA00022679"/>
    </source>
</evidence>
<protein>
    <recommendedName>
        <fullName evidence="7">1-acyl-sn-glycerol-3-phosphate acyltransferase</fullName>
        <ecNumber evidence="7">2.3.1.51</ecNumber>
    </recommendedName>
</protein>
<dbReference type="GO" id="GO:0003841">
    <property type="term" value="F:1-acylglycerol-3-phosphate O-acyltransferase activity"/>
    <property type="evidence" value="ECO:0007669"/>
    <property type="project" value="UniProtKB-UniRule"/>
</dbReference>
<evidence type="ECO:0000256" key="1">
    <source>
        <dbReference type="ARBA" id="ARBA00005189"/>
    </source>
</evidence>
<dbReference type="SMART" id="SM00563">
    <property type="entry name" value="PlsC"/>
    <property type="match status" value="1"/>
</dbReference>
<dbReference type="OrthoDB" id="9803035at2"/>
<organism evidence="9 10">
    <name type="scientific">Clostridium amylolyticum</name>
    <dbReference type="NCBI Taxonomy" id="1121298"/>
    <lineage>
        <taxon>Bacteria</taxon>
        <taxon>Bacillati</taxon>
        <taxon>Bacillota</taxon>
        <taxon>Clostridia</taxon>
        <taxon>Eubacteriales</taxon>
        <taxon>Clostridiaceae</taxon>
        <taxon>Clostridium</taxon>
    </lineage>
</organism>
<evidence type="ECO:0000313" key="10">
    <source>
        <dbReference type="Proteomes" id="UP000184080"/>
    </source>
</evidence>
<reference evidence="9 10" key="1">
    <citation type="submission" date="2016-11" db="EMBL/GenBank/DDBJ databases">
        <authorList>
            <person name="Jaros S."/>
            <person name="Januszkiewicz K."/>
            <person name="Wedrychowicz H."/>
        </authorList>
    </citation>
    <scope>NUCLEOTIDE SEQUENCE [LARGE SCALE GENOMIC DNA]</scope>
    <source>
        <strain evidence="9 10">DSM 21864</strain>
    </source>
</reference>
<dbReference type="Pfam" id="PF01553">
    <property type="entry name" value="Acyltransferase"/>
    <property type="match status" value="1"/>
</dbReference>
<dbReference type="Proteomes" id="UP000184080">
    <property type="component" value="Unassembled WGS sequence"/>
</dbReference>
<dbReference type="AlphaFoldDB" id="A0A1M6F5A2"/>
<dbReference type="GO" id="GO:0016020">
    <property type="term" value="C:membrane"/>
    <property type="evidence" value="ECO:0007669"/>
    <property type="project" value="InterPro"/>
</dbReference>
<evidence type="ECO:0000256" key="3">
    <source>
        <dbReference type="ARBA" id="ARBA00022516"/>
    </source>
</evidence>
<dbReference type="PANTHER" id="PTHR10434">
    <property type="entry name" value="1-ACYL-SN-GLYCEROL-3-PHOSPHATE ACYLTRANSFERASE"/>
    <property type="match status" value="1"/>
</dbReference>